<evidence type="ECO:0000313" key="3">
    <source>
        <dbReference type="Proteomes" id="UP000663829"/>
    </source>
</evidence>
<sequence>MRYCVTCKETFDFSPRKQKHIRHFEKAFCIPFIESLKELIAMPEIHDCLTSSSQFNPTILTDLTSGHFCQDHPHFRDPKSIKVILYYDDIGITNPLGTRDRSVCMFYWSLANLPRYVRSQDRCMMLLASVEKKYAKKHGFKGVLSDFFDSIKQLQSSRDGLRRISRPNICKIRQMEQYLKQCDQISKADGRRKAILQKNFGIISESPFTAINGFDVFKQTTIDVMHVLLEGIYTQ</sequence>
<name>A0A814SNP4_9BILA</name>
<reference evidence="1" key="1">
    <citation type="submission" date="2021-02" db="EMBL/GenBank/DDBJ databases">
        <authorList>
            <person name="Nowell W R."/>
        </authorList>
    </citation>
    <scope>NUCLEOTIDE SEQUENCE</scope>
</reference>
<dbReference type="OrthoDB" id="10068926at2759"/>
<dbReference type="EMBL" id="CAJNOQ010006885">
    <property type="protein sequence ID" value="CAF1150707.1"/>
    <property type="molecule type" value="Genomic_DNA"/>
</dbReference>
<accession>A0A814SNP4</accession>
<gene>
    <name evidence="1" type="ORF">GPM918_LOCUS21166</name>
    <name evidence="2" type="ORF">SRO942_LOCUS21163</name>
</gene>
<protein>
    <recommendedName>
        <fullName evidence="4">C2H2-type domain-containing protein</fullName>
    </recommendedName>
</protein>
<evidence type="ECO:0000313" key="1">
    <source>
        <dbReference type="EMBL" id="CAF1150707.1"/>
    </source>
</evidence>
<evidence type="ECO:0000313" key="2">
    <source>
        <dbReference type="EMBL" id="CAF3914269.1"/>
    </source>
</evidence>
<dbReference type="Proteomes" id="UP000663829">
    <property type="component" value="Unassembled WGS sequence"/>
</dbReference>
<dbReference type="EMBL" id="CAJOBC010006885">
    <property type="protein sequence ID" value="CAF3914269.1"/>
    <property type="molecule type" value="Genomic_DNA"/>
</dbReference>
<dbReference type="AlphaFoldDB" id="A0A814SNP4"/>
<keyword evidence="3" id="KW-1185">Reference proteome</keyword>
<organism evidence="1 3">
    <name type="scientific">Didymodactylos carnosus</name>
    <dbReference type="NCBI Taxonomy" id="1234261"/>
    <lineage>
        <taxon>Eukaryota</taxon>
        <taxon>Metazoa</taxon>
        <taxon>Spiralia</taxon>
        <taxon>Gnathifera</taxon>
        <taxon>Rotifera</taxon>
        <taxon>Eurotatoria</taxon>
        <taxon>Bdelloidea</taxon>
        <taxon>Philodinida</taxon>
        <taxon>Philodinidae</taxon>
        <taxon>Didymodactylos</taxon>
    </lineage>
</organism>
<evidence type="ECO:0008006" key="4">
    <source>
        <dbReference type="Google" id="ProtNLM"/>
    </source>
</evidence>
<proteinExistence type="predicted"/>
<comment type="caution">
    <text evidence="1">The sequence shown here is derived from an EMBL/GenBank/DDBJ whole genome shotgun (WGS) entry which is preliminary data.</text>
</comment>
<dbReference type="Proteomes" id="UP000681722">
    <property type="component" value="Unassembled WGS sequence"/>
</dbReference>